<proteinExistence type="predicted"/>
<dbReference type="AlphaFoldDB" id="A0A0F8VSS7"/>
<comment type="caution">
    <text evidence="2">The sequence shown here is derived from an EMBL/GenBank/DDBJ whole genome shotgun (WGS) entry which is preliminary data.</text>
</comment>
<sequence>MRFSSIPFAGKGKTEGGTVFTRDANNRVVWHDPPPAGVEPDPDYVPEVGKWFWFRLTEQGSWFRYHRINALTVHNDNGSAVGDMNHIGWIGKMLPAEPPE</sequence>
<dbReference type="EMBL" id="LAZR01069600">
    <property type="protein sequence ID" value="KKK47398.1"/>
    <property type="molecule type" value="Genomic_DNA"/>
</dbReference>
<evidence type="ECO:0000256" key="1">
    <source>
        <dbReference type="SAM" id="MobiDB-lite"/>
    </source>
</evidence>
<protein>
    <submittedName>
        <fullName evidence="2">Uncharacterized protein</fullName>
    </submittedName>
</protein>
<feature type="region of interest" description="Disordered" evidence="1">
    <location>
        <begin position="1"/>
        <end position="21"/>
    </location>
</feature>
<accession>A0A0F8VSS7</accession>
<gene>
    <name evidence="2" type="ORF">LCGC14_3155610</name>
</gene>
<evidence type="ECO:0000313" key="2">
    <source>
        <dbReference type="EMBL" id="KKK47398.1"/>
    </source>
</evidence>
<name>A0A0F8VSS7_9ZZZZ</name>
<reference evidence="2" key="1">
    <citation type="journal article" date="2015" name="Nature">
        <title>Complex archaea that bridge the gap between prokaryotes and eukaryotes.</title>
        <authorList>
            <person name="Spang A."/>
            <person name="Saw J.H."/>
            <person name="Jorgensen S.L."/>
            <person name="Zaremba-Niedzwiedzka K."/>
            <person name="Martijn J."/>
            <person name="Lind A.E."/>
            <person name="van Eijk R."/>
            <person name="Schleper C."/>
            <person name="Guy L."/>
            <person name="Ettema T.J."/>
        </authorList>
    </citation>
    <scope>NUCLEOTIDE SEQUENCE</scope>
</reference>
<organism evidence="2">
    <name type="scientific">marine sediment metagenome</name>
    <dbReference type="NCBI Taxonomy" id="412755"/>
    <lineage>
        <taxon>unclassified sequences</taxon>
        <taxon>metagenomes</taxon>
        <taxon>ecological metagenomes</taxon>
    </lineage>
</organism>